<organism evidence="1 2">
    <name type="scientific">Violaceomyces palustris</name>
    <dbReference type="NCBI Taxonomy" id="1673888"/>
    <lineage>
        <taxon>Eukaryota</taxon>
        <taxon>Fungi</taxon>
        <taxon>Dikarya</taxon>
        <taxon>Basidiomycota</taxon>
        <taxon>Ustilaginomycotina</taxon>
        <taxon>Ustilaginomycetes</taxon>
        <taxon>Violaceomycetales</taxon>
        <taxon>Violaceomycetaceae</taxon>
        <taxon>Violaceomyces</taxon>
    </lineage>
</organism>
<reference evidence="1 2" key="1">
    <citation type="journal article" date="2018" name="Mol. Biol. Evol.">
        <title>Broad Genomic Sampling Reveals a Smut Pathogenic Ancestry of the Fungal Clade Ustilaginomycotina.</title>
        <authorList>
            <person name="Kijpornyongpan T."/>
            <person name="Mondo S.J."/>
            <person name="Barry K."/>
            <person name="Sandor L."/>
            <person name="Lee J."/>
            <person name="Lipzen A."/>
            <person name="Pangilinan J."/>
            <person name="LaButti K."/>
            <person name="Hainaut M."/>
            <person name="Henrissat B."/>
            <person name="Grigoriev I.V."/>
            <person name="Spatafora J.W."/>
            <person name="Aime M.C."/>
        </authorList>
    </citation>
    <scope>NUCLEOTIDE SEQUENCE [LARGE SCALE GENOMIC DNA]</scope>
    <source>
        <strain evidence="1 2">SA 807</strain>
    </source>
</reference>
<proteinExistence type="predicted"/>
<dbReference type="Proteomes" id="UP000245626">
    <property type="component" value="Unassembled WGS sequence"/>
</dbReference>
<name>A0ACD0NLK3_9BASI</name>
<gene>
    <name evidence="1" type="ORF">IE53DRAFT_322556</name>
</gene>
<protein>
    <submittedName>
        <fullName evidence="1">DEAD-domain-containing protein</fullName>
    </submittedName>
</protein>
<dbReference type="EMBL" id="KZ820796">
    <property type="protein sequence ID" value="PWN46659.1"/>
    <property type="molecule type" value="Genomic_DNA"/>
</dbReference>
<keyword evidence="2" id="KW-1185">Reference proteome</keyword>
<accession>A0ACD0NLK3</accession>
<sequence length="949" mass="104866">MPPKTSRSPAKGGSRPPNTKPSASARSPTKPSDDFVMTLDSDDEGPSEPLEDGPEDGEEEEEEEEEEDAEEKEEDTQAAKHGEVKKPPKHKAQLKSREKIREEVKPSKKNPSPTEAIDINKDFEFDLYGDGSTALSTHHQEWDMSVKGLKNASTSSSVHRLATVDDIIEKRRKARPEIRLPQPESDQDGFEEGEQMSEDDEDEDEEEVGGGDFTNFAEESEDEEENEESFGAGARAKRIAAVRAESSDDEEESERGDDDDEDEEEELDPLGSDDQGGDDGQEGEDSEEDSSDGSDQDSDEETEVEKARKAAYFAAEEPKTKSKKSSSKGEEALSQQVTFSSLSLSRPLLRSLSTLSFHQPTPIQARTIPLALAGKDLVAGAVTGSGKTAAFMIPILERLNWRPKGAEEAKSRVLVLAPTRELAIQCFGVGKALGKFMDIRFCLCVGGLSLKSQEAELKLRPEVIIATPGRLIDHTRNSQSFSLDDIEILVMDEADRMLEDGFADELNEIIRSCPKGRQTMLFSATMTDDVEQLVRLSLRRPVRLFVDPKRSTAKKLIQEFVRVRGATGNSQAEDGPSQAVGASSSSSARKTEESHRPALLLSLCTRTFTSQVIIFVRSKKLAHQLRIVFGLLGLKAGELHGDLSQEQRLEALQSFREGKTDFLIATDLASRGLDIRGVQTVINYDMPGQFEQYLHRVGRTARAGRNGRAVTLVGESDRKMLKMALKKSPPEQVKHRLIPSEVVASMAETLEGLKEEVQQVLQEEKEDKALRQAEMELKKGENMIEHREEILSRPKRTWFQTGQDKEAAKNVSKAEYAAKMESLKRKTDDKKDRFAGMSRKKKRSKMMREEVEAENSQGATDAAIRSAKKALRPKVLGIPEPRNSINKLPSSKKRNKQRSSTNKVGKRSSSSSGFERDLGERRSGGGGGGKKASGGPGGKRRPAKGSQRR</sequence>
<evidence type="ECO:0000313" key="2">
    <source>
        <dbReference type="Proteomes" id="UP000245626"/>
    </source>
</evidence>
<evidence type="ECO:0000313" key="1">
    <source>
        <dbReference type="EMBL" id="PWN46659.1"/>
    </source>
</evidence>